<organism evidence="2">
    <name type="scientific">Bactrocera latifrons</name>
    <name type="common">Malaysian fruit fly</name>
    <name type="synonym">Chaetodacus latifrons</name>
    <dbReference type="NCBI Taxonomy" id="174628"/>
    <lineage>
        <taxon>Eukaryota</taxon>
        <taxon>Metazoa</taxon>
        <taxon>Ecdysozoa</taxon>
        <taxon>Arthropoda</taxon>
        <taxon>Hexapoda</taxon>
        <taxon>Insecta</taxon>
        <taxon>Pterygota</taxon>
        <taxon>Neoptera</taxon>
        <taxon>Endopterygota</taxon>
        <taxon>Diptera</taxon>
        <taxon>Brachycera</taxon>
        <taxon>Muscomorpha</taxon>
        <taxon>Tephritoidea</taxon>
        <taxon>Tephritidae</taxon>
        <taxon>Bactrocera</taxon>
        <taxon>Bactrocera</taxon>
    </lineage>
</organism>
<evidence type="ECO:0000256" key="1">
    <source>
        <dbReference type="SAM" id="MobiDB-lite"/>
    </source>
</evidence>
<feature type="compositionally biased region" description="Basic and acidic residues" evidence="1">
    <location>
        <begin position="16"/>
        <end position="25"/>
    </location>
</feature>
<dbReference type="EMBL" id="GDHF01028089">
    <property type="protein sequence ID" value="JAI24225.1"/>
    <property type="molecule type" value="Transcribed_RNA"/>
</dbReference>
<name>A0A0K8UD05_BACLA</name>
<proteinExistence type="predicted"/>
<evidence type="ECO:0000313" key="2">
    <source>
        <dbReference type="EMBL" id="JAI24225.1"/>
    </source>
</evidence>
<gene>
    <name evidence="2" type="ORF">c0_g1_i3</name>
</gene>
<dbReference type="AlphaFoldDB" id="A0A0K8UD05"/>
<protein>
    <submittedName>
        <fullName evidence="2">Uncharacterized protein</fullName>
    </submittedName>
</protein>
<sequence length="104" mass="11641">MDESIESKINQSPDDSFERLLHSTEDAPVESIKSNKGDTEPQNSDEKPEKTGKKRVSTEKTHVYGYMKKKVLNHLLENGCSSHSVDEVIAASKFNKNSVLGMLF</sequence>
<feature type="region of interest" description="Disordered" evidence="1">
    <location>
        <begin position="1"/>
        <end position="60"/>
    </location>
</feature>
<reference evidence="2" key="1">
    <citation type="submission" date="2015-06" db="EMBL/GenBank/DDBJ databases">
        <authorList>
            <person name="Hoefler B.C."/>
            <person name="Straight P.D."/>
        </authorList>
    </citation>
    <scope>NUCLEOTIDE SEQUENCE</scope>
</reference>
<dbReference type="OrthoDB" id="7930815at2759"/>
<accession>A0A0K8UD05</accession>
<feature type="compositionally biased region" description="Basic and acidic residues" evidence="1">
    <location>
        <begin position="33"/>
        <end position="60"/>
    </location>
</feature>